<name>A0A7L5BZ10_9RHOB</name>
<dbReference type="SUPFAM" id="SSF51735">
    <property type="entry name" value="NAD(P)-binding Rossmann-fold domains"/>
    <property type="match status" value="1"/>
</dbReference>
<dbReference type="AlphaFoldDB" id="A0A7L5BZ10"/>
<reference evidence="3 4" key="1">
    <citation type="submission" date="2020-02" db="EMBL/GenBank/DDBJ databases">
        <title>complete genome sequence of Rhodobacteraceae bacterium.</title>
        <authorList>
            <person name="Park J."/>
            <person name="Kim Y.-S."/>
            <person name="Kim K.-H."/>
        </authorList>
    </citation>
    <scope>NUCLEOTIDE SEQUENCE [LARGE SCALE GENOMIC DNA]</scope>
    <source>
        <strain evidence="3 4">RR4-56</strain>
    </source>
</reference>
<dbReference type="InterPro" id="IPR057326">
    <property type="entry name" value="KR_dom"/>
</dbReference>
<keyword evidence="4" id="KW-1185">Reference proteome</keyword>
<dbReference type="Pfam" id="PF13561">
    <property type="entry name" value="adh_short_C2"/>
    <property type="match status" value="1"/>
</dbReference>
<sequence>MAPAFDLSGRAAFITGGGGGLGRVVALTLARAGAAVAVVARSGDRCEAVADAVRAEGGRALALTADVLDREAIRAAMDRVEAELAPLEILVNNAGVTSPKPLLDLDEAEWDRIVDVSMKGAFLCTQEAAPRMIARHRGRILNMGSILSARAVAARSAYSAAKAGLANFTRACAVELGPHGVTVNALGPTVIVTDLNRDLVRTQPELYSAIVGRTPLGRLGETDDLAGPVLFLASDASAFVTGQILFVDGGYTAT</sequence>
<dbReference type="FunFam" id="3.40.50.720:FF:000084">
    <property type="entry name" value="Short-chain dehydrogenase reductase"/>
    <property type="match status" value="1"/>
</dbReference>
<accession>A0A7L5BZ10</accession>
<dbReference type="SMART" id="SM00822">
    <property type="entry name" value="PKS_KR"/>
    <property type="match status" value="1"/>
</dbReference>
<evidence type="ECO:0000313" key="4">
    <source>
        <dbReference type="Proteomes" id="UP000503336"/>
    </source>
</evidence>
<organism evidence="3 4">
    <name type="scientific">Pikeienuella piscinae</name>
    <dbReference type="NCBI Taxonomy" id="2748098"/>
    <lineage>
        <taxon>Bacteria</taxon>
        <taxon>Pseudomonadati</taxon>
        <taxon>Pseudomonadota</taxon>
        <taxon>Alphaproteobacteria</taxon>
        <taxon>Rhodobacterales</taxon>
        <taxon>Paracoccaceae</taxon>
        <taxon>Pikeienuella</taxon>
    </lineage>
</organism>
<dbReference type="NCBIfam" id="NF005559">
    <property type="entry name" value="PRK07231.1"/>
    <property type="match status" value="1"/>
</dbReference>
<evidence type="ECO:0000313" key="3">
    <source>
        <dbReference type="EMBL" id="QIE56711.1"/>
    </source>
</evidence>
<dbReference type="GO" id="GO:0016616">
    <property type="term" value="F:oxidoreductase activity, acting on the CH-OH group of donors, NAD or NADP as acceptor"/>
    <property type="evidence" value="ECO:0007669"/>
    <property type="project" value="TreeGrafter"/>
</dbReference>
<feature type="domain" description="Ketoreductase" evidence="2">
    <location>
        <begin position="10"/>
        <end position="189"/>
    </location>
</feature>
<evidence type="ECO:0000256" key="1">
    <source>
        <dbReference type="ARBA" id="ARBA00006484"/>
    </source>
</evidence>
<dbReference type="PANTHER" id="PTHR42760">
    <property type="entry name" value="SHORT-CHAIN DEHYDROGENASES/REDUCTASES FAMILY MEMBER"/>
    <property type="match status" value="1"/>
</dbReference>
<dbReference type="PRINTS" id="PR00080">
    <property type="entry name" value="SDRFAMILY"/>
</dbReference>
<evidence type="ECO:0000259" key="2">
    <source>
        <dbReference type="SMART" id="SM00822"/>
    </source>
</evidence>
<dbReference type="Gene3D" id="3.40.50.720">
    <property type="entry name" value="NAD(P)-binding Rossmann-like Domain"/>
    <property type="match status" value="1"/>
</dbReference>
<dbReference type="Proteomes" id="UP000503336">
    <property type="component" value="Chromosome"/>
</dbReference>
<protein>
    <submittedName>
        <fullName evidence="3">SDR family oxidoreductase</fullName>
    </submittedName>
</protein>
<comment type="similarity">
    <text evidence="1">Belongs to the short-chain dehydrogenases/reductases (SDR) family.</text>
</comment>
<dbReference type="PRINTS" id="PR00081">
    <property type="entry name" value="GDHRDH"/>
</dbReference>
<gene>
    <name evidence="3" type="ORF">G5B40_15490</name>
</gene>
<dbReference type="KEGG" id="hdh:G5B40_15490"/>
<dbReference type="InterPro" id="IPR002347">
    <property type="entry name" value="SDR_fam"/>
</dbReference>
<dbReference type="EMBL" id="CP049056">
    <property type="protein sequence ID" value="QIE56711.1"/>
    <property type="molecule type" value="Genomic_DNA"/>
</dbReference>
<dbReference type="InterPro" id="IPR036291">
    <property type="entry name" value="NAD(P)-bd_dom_sf"/>
</dbReference>
<dbReference type="RefSeq" id="WP_165100352.1">
    <property type="nucleotide sequence ID" value="NZ_CP049056.1"/>
</dbReference>
<proteinExistence type="inferred from homology"/>